<feature type="compositionally biased region" description="Pro residues" evidence="1">
    <location>
        <begin position="58"/>
        <end position="69"/>
    </location>
</feature>
<feature type="compositionally biased region" description="Polar residues" evidence="1">
    <location>
        <begin position="86"/>
        <end position="101"/>
    </location>
</feature>
<organism evidence="4 5">
    <name type="scientific">Streptomyces capoamus</name>
    <dbReference type="NCBI Taxonomy" id="68183"/>
    <lineage>
        <taxon>Bacteria</taxon>
        <taxon>Bacillati</taxon>
        <taxon>Actinomycetota</taxon>
        <taxon>Actinomycetes</taxon>
        <taxon>Kitasatosporales</taxon>
        <taxon>Streptomycetaceae</taxon>
        <taxon>Streptomyces</taxon>
    </lineage>
</organism>
<evidence type="ECO:0000313" key="4">
    <source>
        <dbReference type="EMBL" id="GHG74030.1"/>
    </source>
</evidence>
<feature type="compositionally biased region" description="Low complexity" evidence="1">
    <location>
        <begin position="70"/>
        <end position="79"/>
    </location>
</feature>
<feature type="compositionally biased region" description="Low complexity" evidence="1">
    <location>
        <begin position="43"/>
        <end position="57"/>
    </location>
</feature>
<dbReference type="RefSeq" id="WP_189986149.1">
    <property type="nucleotide sequence ID" value="NZ_BNBF01000034.1"/>
</dbReference>
<gene>
    <name evidence="4" type="ORF">GCM10018980_70670</name>
</gene>
<dbReference type="Pfam" id="PF14016">
    <property type="entry name" value="DUF4232"/>
    <property type="match status" value="1"/>
</dbReference>
<reference evidence="5" key="1">
    <citation type="journal article" date="2019" name="Int. J. Syst. Evol. Microbiol.">
        <title>The Global Catalogue of Microorganisms (GCM) 10K type strain sequencing project: providing services to taxonomists for standard genome sequencing and annotation.</title>
        <authorList>
            <consortium name="The Broad Institute Genomics Platform"/>
            <consortium name="The Broad Institute Genome Sequencing Center for Infectious Disease"/>
            <person name="Wu L."/>
            <person name="Ma J."/>
        </authorList>
    </citation>
    <scope>NUCLEOTIDE SEQUENCE [LARGE SCALE GENOMIC DNA]</scope>
    <source>
        <strain evidence="5">JCM 4253</strain>
    </source>
</reference>
<dbReference type="AlphaFoldDB" id="A0A919F334"/>
<sequence>MSSSLTLRRVFLATALTGVVVLATGCSAGSATSSGGTTAATAAGASVTATPEATTPAPTTPAPTTPAPTTPAATTPTAANRAQAGSRGSNTQAQPAGTTPKRTAACPTRYLKARPGVSQGTAGSVYQVIDFTNIGQTTCTLYGYPGVSLAGGSPVHQIGPAATRNTTAPRALVTLAPGATGNALLRITDAGNYPTEQCHPTAAQYLQVYPPGQTTPIYVAYTSTACAGTVGLLSVSALQPGSGSAS</sequence>
<dbReference type="InterPro" id="IPR006311">
    <property type="entry name" value="TAT_signal"/>
</dbReference>
<accession>A0A919F334</accession>
<dbReference type="InterPro" id="IPR025326">
    <property type="entry name" value="DUF4232"/>
</dbReference>
<evidence type="ECO:0000256" key="2">
    <source>
        <dbReference type="SAM" id="SignalP"/>
    </source>
</evidence>
<dbReference type="PROSITE" id="PS51318">
    <property type="entry name" value="TAT"/>
    <property type="match status" value="1"/>
</dbReference>
<feature type="domain" description="DUF4232" evidence="3">
    <location>
        <begin position="106"/>
        <end position="238"/>
    </location>
</feature>
<evidence type="ECO:0000256" key="1">
    <source>
        <dbReference type="SAM" id="MobiDB-lite"/>
    </source>
</evidence>
<keyword evidence="2" id="KW-0732">Signal</keyword>
<comment type="caution">
    <text evidence="4">The sequence shown here is derived from an EMBL/GenBank/DDBJ whole genome shotgun (WGS) entry which is preliminary data.</text>
</comment>
<feature type="chain" id="PRO_5039634798" description="DUF4232 domain-containing protein" evidence="2">
    <location>
        <begin position="29"/>
        <end position="246"/>
    </location>
</feature>
<feature type="region of interest" description="Disordered" evidence="1">
    <location>
        <begin position="43"/>
        <end position="104"/>
    </location>
</feature>
<keyword evidence="5" id="KW-1185">Reference proteome</keyword>
<evidence type="ECO:0000313" key="5">
    <source>
        <dbReference type="Proteomes" id="UP000619355"/>
    </source>
</evidence>
<name>A0A919F334_9ACTN</name>
<proteinExistence type="predicted"/>
<protein>
    <recommendedName>
        <fullName evidence="3">DUF4232 domain-containing protein</fullName>
    </recommendedName>
</protein>
<feature type="signal peptide" evidence="2">
    <location>
        <begin position="1"/>
        <end position="28"/>
    </location>
</feature>
<evidence type="ECO:0000259" key="3">
    <source>
        <dbReference type="Pfam" id="PF14016"/>
    </source>
</evidence>
<dbReference type="Proteomes" id="UP000619355">
    <property type="component" value="Unassembled WGS sequence"/>
</dbReference>
<dbReference type="EMBL" id="BNBF01000034">
    <property type="protein sequence ID" value="GHG74030.1"/>
    <property type="molecule type" value="Genomic_DNA"/>
</dbReference>